<keyword evidence="2" id="KW-1185">Reference proteome</keyword>
<protein>
    <submittedName>
        <fullName evidence="1">BQ5605_C122g13305 protein</fullName>
    </submittedName>
</protein>
<organism evidence="1 2">
    <name type="scientific">Microbotryum silenes-dioicae</name>
    <dbReference type="NCBI Taxonomy" id="796604"/>
    <lineage>
        <taxon>Eukaryota</taxon>
        <taxon>Fungi</taxon>
        <taxon>Dikarya</taxon>
        <taxon>Basidiomycota</taxon>
        <taxon>Pucciniomycotina</taxon>
        <taxon>Microbotryomycetes</taxon>
        <taxon>Microbotryales</taxon>
        <taxon>Microbotryaceae</taxon>
        <taxon>Microbotryum</taxon>
    </lineage>
</organism>
<dbReference type="AlphaFoldDB" id="A0A2X0M1R5"/>
<reference evidence="1 2" key="1">
    <citation type="submission" date="2016-11" db="EMBL/GenBank/DDBJ databases">
        <authorList>
            <person name="Jaros S."/>
            <person name="Januszkiewicz K."/>
            <person name="Wedrychowicz H."/>
        </authorList>
    </citation>
    <scope>NUCLEOTIDE SEQUENCE [LARGE SCALE GENOMIC DNA]</scope>
</reference>
<gene>
    <name evidence="1" type="primary">BQ5605_C122g13305</name>
    <name evidence="1" type="ORF">BQ5605_C122G13305</name>
</gene>
<dbReference type="Proteomes" id="UP000249464">
    <property type="component" value="Unassembled WGS sequence"/>
</dbReference>
<evidence type="ECO:0000313" key="2">
    <source>
        <dbReference type="Proteomes" id="UP000249464"/>
    </source>
</evidence>
<evidence type="ECO:0000313" key="1">
    <source>
        <dbReference type="EMBL" id="SGY27853.1"/>
    </source>
</evidence>
<proteinExistence type="predicted"/>
<sequence length="53" mass="5330">MSLIAGPSNVQDTEALLGTKPEPADAGRAGLTVSIIELQAGPDASTGLLKPQE</sequence>
<accession>A0A2X0M1R5</accession>
<dbReference type="EMBL" id="FQNC01000030">
    <property type="protein sequence ID" value="SGY27853.1"/>
    <property type="molecule type" value="Genomic_DNA"/>
</dbReference>
<name>A0A2X0M1R5_9BASI</name>